<dbReference type="EMBL" id="JAUSQU010000001">
    <property type="protein sequence ID" value="MDP9842553.1"/>
    <property type="molecule type" value="Genomic_DNA"/>
</dbReference>
<evidence type="ECO:0000256" key="4">
    <source>
        <dbReference type="ARBA" id="ARBA00022729"/>
    </source>
</evidence>
<name>A0ABT9Q8B5_9ACTN</name>
<dbReference type="InterPro" id="IPR050490">
    <property type="entry name" value="Bact_solute-bd_prot1"/>
</dbReference>
<dbReference type="Proteomes" id="UP001225356">
    <property type="component" value="Unassembled WGS sequence"/>
</dbReference>
<evidence type="ECO:0000256" key="2">
    <source>
        <dbReference type="ARBA" id="ARBA00008520"/>
    </source>
</evidence>
<evidence type="ECO:0000313" key="7">
    <source>
        <dbReference type="Proteomes" id="UP001225356"/>
    </source>
</evidence>
<sequence length="413" mass="43818">MRRGKLRDAAVGLTVCGAFLSSAACGGFDDGRPTRQSSGPAALRILIGSSGDTETTAVRRAADAWARSSGNTATVTPAQEIAQQLGQSFAGDNPPDVFYVDASRFADYASVGALEPYGDRISDPADFYGSLRSAFTYDGVFYCAPKDFSTLALAVNEDLWKRAGLSGADVPATWEQLTSVSERIKAKGIVPLVVGDTRDRIGAFMVQAGGWIVSPDGRRAVADSPENLEALSYVQGLLKAGLARYPQSLDAGWGGEAFGRGKAAMTVEGNWIRGALKADYPGVRYSVHELPAGPGGRGTLAFTNCWGIAAKSRYKKAAIGFVEAMTTANQQLAFARAFGTMPSRQSARDAFTREFPQDTPFLNGAQYARGPVKAPKMESVLADFDTGLQQLASTAPQTILKRLQKNTRAALGD</sequence>
<dbReference type="PROSITE" id="PS51257">
    <property type="entry name" value="PROKAR_LIPOPROTEIN"/>
    <property type="match status" value="1"/>
</dbReference>
<keyword evidence="4 5" id="KW-0732">Signal</keyword>
<dbReference type="PANTHER" id="PTHR43649">
    <property type="entry name" value="ARABINOSE-BINDING PROTEIN-RELATED"/>
    <property type="match status" value="1"/>
</dbReference>
<evidence type="ECO:0000313" key="6">
    <source>
        <dbReference type="EMBL" id="MDP9842553.1"/>
    </source>
</evidence>
<protein>
    <submittedName>
        <fullName evidence="6">Multiple sugar transport system substrate-binding protein</fullName>
    </submittedName>
</protein>
<dbReference type="Pfam" id="PF13416">
    <property type="entry name" value="SBP_bac_8"/>
    <property type="match status" value="1"/>
</dbReference>
<proteinExistence type="inferred from homology"/>
<accession>A0ABT9Q8B5</accession>
<keyword evidence="7" id="KW-1185">Reference proteome</keyword>
<dbReference type="InterPro" id="IPR006059">
    <property type="entry name" value="SBP"/>
</dbReference>
<keyword evidence="6" id="KW-0762">Sugar transport</keyword>
<keyword evidence="3" id="KW-0813">Transport</keyword>
<feature type="signal peptide" evidence="5">
    <location>
        <begin position="1"/>
        <end position="23"/>
    </location>
</feature>
<dbReference type="PANTHER" id="PTHR43649:SF31">
    <property type="entry name" value="SN-GLYCEROL-3-PHOSPHATE-BINDING PERIPLASMIC PROTEIN UGPB"/>
    <property type="match status" value="1"/>
</dbReference>
<reference evidence="6 7" key="1">
    <citation type="submission" date="2023-07" db="EMBL/GenBank/DDBJ databases">
        <title>Sequencing the genomes of 1000 actinobacteria strains.</title>
        <authorList>
            <person name="Klenk H.-P."/>
        </authorList>
    </citation>
    <scope>NUCLEOTIDE SEQUENCE [LARGE SCALE GENOMIC DNA]</scope>
    <source>
        <strain evidence="6 7">DSM 46740</strain>
    </source>
</reference>
<feature type="chain" id="PRO_5046077653" evidence="5">
    <location>
        <begin position="24"/>
        <end position="413"/>
    </location>
</feature>
<dbReference type="RefSeq" id="WP_307556449.1">
    <property type="nucleotide sequence ID" value="NZ_JAUSQU010000001.1"/>
</dbReference>
<comment type="similarity">
    <text evidence="2">Belongs to the bacterial solute-binding protein 1 family.</text>
</comment>
<gene>
    <name evidence="6" type="ORF">J2853_001764</name>
</gene>
<evidence type="ECO:0000256" key="3">
    <source>
        <dbReference type="ARBA" id="ARBA00022448"/>
    </source>
</evidence>
<comment type="subcellular location">
    <subcellularLocation>
        <location evidence="1">Cell envelope</location>
    </subcellularLocation>
</comment>
<dbReference type="Gene3D" id="3.40.190.10">
    <property type="entry name" value="Periplasmic binding protein-like II"/>
    <property type="match status" value="1"/>
</dbReference>
<evidence type="ECO:0000256" key="1">
    <source>
        <dbReference type="ARBA" id="ARBA00004196"/>
    </source>
</evidence>
<organism evidence="6 7">
    <name type="scientific">Streptosporangium lutulentum</name>
    <dbReference type="NCBI Taxonomy" id="1461250"/>
    <lineage>
        <taxon>Bacteria</taxon>
        <taxon>Bacillati</taxon>
        <taxon>Actinomycetota</taxon>
        <taxon>Actinomycetes</taxon>
        <taxon>Streptosporangiales</taxon>
        <taxon>Streptosporangiaceae</taxon>
        <taxon>Streptosporangium</taxon>
    </lineage>
</organism>
<dbReference type="SUPFAM" id="SSF53850">
    <property type="entry name" value="Periplasmic binding protein-like II"/>
    <property type="match status" value="1"/>
</dbReference>
<comment type="caution">
    <text evidence="6">The sequence shown here is derived from an EMBL/GenBank/DDBJ whole genome shotgun (WGS) entry which is preliminary data.</text>
</comment>
<evidence type="ECO:0000256" key="5">
    <source>
        <dbReference type="SAM" id="SignalP"/>
    </source>
</evidence>